<dbReference type="EnsemblMetazoa" id="GPAI033053-RA">
    <property type="protein sequence ID" value="GPAI033053-PA"/>
    <property type="gene ID" value="GPAI033053"/>
</dbReference>
<reference evidence="2" key="2">
    <citation type="submission" date="2020-05" db="UniProtKB">
        <authorList>
            <consortium name="EnsemblMetazoa"/>
        </authorList>
    </citation>
    <scope>IDENTIFICATION</scope>
    <source>
        <strain evidence="2">IAEA</strain>
    </source>
</reference>
<keyword evidence="1" id="KW-0472">Membrane</keyword>
<reference evidence="3" key="1">
    <citation type="submission" date="2014-03" db="EMBL/GenBank/DDBJ databases">
        <authorList>
            <person name="Aksoy S."/>
            <person name="Warren W."/>
            <person name="Wilson R.K."/>
        </authorList>
    </citation>
    <scope>NUCLEOTIDE SEQUENCE [LARGE SCALE GENOMIC DNA]</scope>
    <source>
        <strain evidence="3">IAEA</strain>
    </source>
</reference>
<name>A0A1B0A367_GLOPL</name>
<feature type="transmembrane region" description="Helical" evidence="1">
    <location>
        <begin position="61"/>
        <end position="84"/>
    </location>
</feature>
<keyword evidence="1" id="KW-0812">Transmembrane</keyword>
<keyword evidence="1" id="KW-1133">Transmembrane helix</keyword>
<evidence type="ECO:0000313" key="2">
    <source>
        <dbReference type="EnsemblMetazoa" id="GPAI033053-PA"/>
    </source>
</evidence>
<dbReference type="VEuPathDB" id="VectorBase:GPAI033053"/>
<evidence type="ECO:0000313" key="3">
    <source>
        <dbReference type="Proteomes" id="UP000092445"/>
    </source>
</evidence>
<sequence length="140" mass="15811">MIPKLFACVITKRSLHSVNIAISPADIVLAPDLKKSESFVQTAKQSSYIQLFHYGTVVERFLIFLTLILASLSAANVPFCVAIYDHHRPESPKEHIDHRVIFFFFVEWYLVGYDTETMDSVPESFTNESSNNGILDSLLG</sequence>
<proteinExistence type="predicted"/>
<keyword evidence="3" id="KW-1185">Reference proteome</keyword>
<protein>
    <submittedName>
        <fullName evidence="2">Uncharacterized protein</fullName>
    </submittedName>
</protein>
<dbReference type="AlphaFoldDB" id="A0A1B0A367"/>
<dbReference type="Proteomes" id="UP000092445">
    <property type="component" value="Unassembled WGS sequence"/>
</dbReference>
<accession>A0A1B0A367</accession>
<evidence type="ECO:0000256" key="1">
    <source>
        <dbReference type="SAM" id="Phobius"/>
    </source>
</evidence>
<dbReference type="STRING" id="7398.A0A1B0A367"/>
<organism evidence="2 3">
    <name type="scientific">Glossina pallidipes</name>
    <name type="common">Tsetse fly</name>
    <dbReference type="NCBI Taxonomy" id="7398"/>
    <lineage>
        <taxon>Eukaryota</taxon>
        <taxon>Metazoa</taxon>
        <taxon>Ecdysozoa</taxon>
        <taxon>Arthropoda</taxon>
        <taxon>Hexapoda</taxon>
        <taxon>Insecta</taxon>
        <taxon>Pterygota</taxon>
        <taxon>Neoptera</taxon>
        <taxon>Endopterygota</taxon>
        <taxon>Diptera</taxon>
        <taxon>Brachycera</taxon>
        <taxon>Muscomorpha</taxon>
        <taxon>Hippoboscoidea</taxon>
        <taxon>Glossinidae</taxon>
        <taxon>Glossina</taxon>
    </lineage>
</organism>